<keyword evidence="4" id="KW-1185">Reference proteome</keyword>
<dbReference type="EMBL" id="BPLR01012485">
    <property type="protein sequence ID" value="GIY54225.1"/>
    <property type="molecule type" value="Genomic_DNA"/>
</dbReference>
<reference evidence="3 4" key="1">
    <citation type="submission" date="2021-06" db="EMBL/GenBank/DDBJ databases">
        <title>Caerostris extrusa draft genome.</title>
        <authorList>
            <person name="Kono N."/>
            <person name="Arakawa K."/>
        </authorList>
    </citation>
    <scope>NUCLEOTIDE SEQUENCE [LARGE SCALE GENOMIC DNA]</scope>
</reference>
<dbReference type="Proteomes" id="UP001054945">
    <property type="component" value="Unassembled WGS sequence"/>
</dbReference>
<keyword evidence="2" id="KW-1133">Transmembrane helix</keyword>
<name>A0AAV4U9D0_CAEEX</name>
<gene>
    <name evidence="3" type="ORF">CEXT_615591</name>
</gene>
<organism evidence="3 4">
    <name type="scientific">Caerostris extrusa</name>
    <name type="common">Bark spider</name>
    <name type="synonym">Caerostris bankana</name>
    <dbReference type="NCBI Taxonomy" id="172846"/>
    <lineage>
        <taxon>Eukaryota</taxon>
        <taxon>Metazoa</taxon>
        <taxon>Ecdysozoa</taxon>
        <taxon>Arthropoda</taxon>
        <taxon>Chelicerata</taxon>
        <taxon>Arachnida</taxon>
        <taxon>Araneae</taxon>
        <taxon>Araneomorphae</taxon>
        <taxon>Entelegynae</taxon>
        <taxon>Araneoidea</taxon>
        <taxon>Araneidae</taxon>
        <taxon>Caerostris</taxon>
    </lineage>
</organism>
<evidence type="ECO:0000313" key="3">
    <source>
        <dbReference type="EMBL" id="GIY54225.1"/>
    </source>
</evidence>
<feature type="transmembrane region" description="Helical" evidence="2">
    <location>
        <begin position="127"/>
        <end position="150"/>
    </location>
</feature>
<dbReference type="GO" id="GO:0016323">
    <property type="term" value="C:basolateral plasma membrane"/>
    <property type="evidence" value="ECO:0007669"/>
    <property type="project" value="TreeGrafter"/>
</dbReference>
<evidence type="ECO:0000256" key="1">
    <source>
        <dbReference type="ARBA" id="ARBA00023157"/>
    </source>
</evidence>
<sequence>MEKKKRKPPFKPGQGKSVLLQTATGALSQKHFEEAPEDKDGSCGIWSYKPEWLQMLANKKVFLAVFCLTSVLQGMYYTYFVSVLTTIEKLYQIQSKTTGLIMSATGDRSNWRCSLLTYYGGQGHRPKWIACGMLVFGLAALFCAAPHFLYSDLTKSYTIYLRQREFVYTCAEGTQIYTLPYTTSPASGTQLLSLPLFHPIRHRKILCRLLTVPRTKLT</sequence>
<dbReference type="InterPro" id="IPR004156">
    <property type="entry name" value="OATP"/>
</dbReference>
<dbReference type="SUPFAM" id="SSF103473">
    <property type="entry name" value="MFS general substrate transporter"/>
    <property type="match status" value="1"/>
</dbReference>
<proteinExistence type="predicted"/>
<comment type="caution">
    <text evidence="3">The sequence shown here is derived from an EMBL/GenBank/DDBJ whole genome shotgun (WGS) entry which is preliminary data.</text>
</comment>
<evidence type="ECO:0000313" key="4">
    <source>
        <dbReference type="Proteomes" id="UP001054945"/>
    </source>
</evidence>
<accession>A0AAV4U9D0</accession>
<feature type="transmembrane region" description="Helical" evidence="2">
    <location>
        <begin position="61"/>
        <end position="80"/>
    </location>
</feature>
<dbReference type="InterPro" id="IPR036259">
    <property type="entry name" value="MFS_trans_sf"/>
</dbReference>
<dbReference type="PANTHER" id="PTHR11388:SF159">
    <property type="entry name" value="SOLUTE CARRIER ORGANIC ANION TRANSPORTER FAMILY MEMBER 74D"/>
    <property type="match status" value="1"/>
</dbReference>
<protein>
    <submittedName>
        <fullName evidence="3">Uncharacterized protein</fullName>
    </submittedName>
</protein>
<keyword evidence="2" id="KW-0812">Transmembrane</keyword>
<keyword evidence="2" id="KW-0472">Membrane</keyword>
<dbReference type="Pfam" id="PF03137">
    <property type="entry name" value="OATP"/>
    <property type="match status" value="1"/>
</dbReference>
<dbReference type="GO" id="GO:0015347">
    <property type="term" value="F:sodium-independent organic anion transmembrane transporter activity"/>
    <property type="evidence" value="ECO:0007669"/>
    <property type="project" value="TreeGrafter"/>
</dbReference>
<dbReference type="AlphaFoldDB" id="A0AAV4U9D0"/>
<evidence type="ECO:0000256" key="2">
    <source>
        <dbReference type="SAM" id="Phobius"/>
    </source>
</evidence>
<dbReference type="PANTHER" id="PTHR11388">
    <property type="entry name" value="ORGANIC ANION TRANSPORTER"/>
    <property type="match status" value="1"/>
</dbReference>
<dbReference type="GO" id="GO:0043252">
    <property type="term" value="P:sodium-independent organic anion transport"/>
    <property type="evidence" value="ECO:0007669"/>
    <property type="project" value="TreeGrafter"/>
</dbReference>
<keyword evidence="1" id="KW-1015">Disulfide bond</keyword>